<organism evidence="2 3">
    <name type="scientific">Rubricoccus marinus</name>
    <dbReference type="NCBI Taxonomy" id="716817"/>
    <lineage>
        <taxon>Bacteria</taxon>
        <taxon>Pseudomonadati</taxon>
        <taxon>Rhodothermota</taxon>
        <taxon>Rhodothermia</taxon>
        <taxon>Rhodothermales</taxon>
        <taxon>Rubricoccaceae</taxon>
        <taxon>Rubricoccus</taxon>
    </lineage>
</organism>
<comment type="caution">
    <text evidence="2">The sequence shown here is derived from an EMBL/GenBank/DDBJ whole genome shotgun (WGS) entry which is preliminary data.</text>
</comment>
<gene>
    <name evidence="2" type="ORF">BSZ36_08070</name>
</gene>
<protein>
    <submittedName>
        <fullName evidence="2">Uncharacterized protein</fullName>
    </submittedName>
</protein>
<feature type="compositionally biased region" description="Acidic residues" evidence="1">
    <location>
        <begin position="239"/>
        <end position="248"/>
    </location>
</feature>
<accession>A0A259TYV3</accession>
<dbReference type="OrthoDB" id="1523917at2"/>
<dbReference type="Proteomes" id="UP000216446">
    <property type="component" value="Unassembled WGS sequence"/>
</dbReference>
<feature type="region of interest" description="Disordered" evidence="1">
    <location>
        <begin position="142"/>
        <end position="184"/>
    </location>
</feature>
<evidence type="ECO:0000256" key="1">
    <source>
        <dbReference type="SAM" id="MobiDB-lite"/>
    </source>
</evidence>
<feature type="compositionally biased region" description="Polar residues" evidence="1">
    <location>
        <begin position="171"/>
        <end position="181"/>
    </location>
</feature>
<dbReference type="EMBL" id="MQWB01000001">
    <property type="protein sequence ID" value="OZC02932.1"/>
    <property type="molecule type" value="Genomic_DNA"/>
</dbReference>
<sequence length="263" mass="27060">MAQFIAAVHATGATPHALALVETGMSASGATYTVRTVRSLGDSPFDEIESLLASERQYVGNTVVVTTGGQKAADALHAHGPSAAAVTLRADSSADRDAHDTTTQVLVDTFEMLYRAGAVTLPTPTDAASGALRALYQGADLDNAAPDGERDESGDLDASDASGPSAVEVEQSGSSAALSTETVKRPLDAREASAAAVAMDVRTGRIAAETNEDAPDLGEHEAPALALALAVWYGETTADDLPETDQADEINQKRANRNAARNG</sequence>
<proteinExistence type="predicted"/>
<name>A0A259TYV3_9BACT</name>
<evidence type="ECO:0000313" key="2">
    <source>
        <dbReference type="EMBL" id="OZC02932.1"/>
    </source>
</evidence>
<keyword evidence="3" id="KW-1185">Reference proteome</keyword>
<evidence type="ECO:0000313" key="3">
    <source>
        <dbReference type="Proteomes" id="UP000216446"/>
    </source>
</evidence>
<dbReference type="InParanoid" id="A0A259TYV3"/>
<dbReference type="RefSeq" id="WP_094547686.1">
    <property type="nucleotide sequence ID" value="NZ_MQWB01000001.1"/>
</dbReference>
<reference evidence="2 3" key="1">
    <citation type="submission" date="2016-11" db="EMBL/GenBank/DDBJ databases">
        <title>Study of marine rhodopsin-containing bacteria.</title>
        <authorList>
            <person name="Yoshizawa S."/>
            <person name="Kumagai Y."/>
            <person name="Kogure K."/>
        </authorList>
    </citation>
    <scope>NUCLEOTIDE SEQUENCE [LARGE SCALE GENOMIC DNA]</scope>
    <source>
        <strain evidence="2 3">SG-29</strain>
    </source>
</reference>
<dbReference type="AlphaFoldDB" id="A0A259TYV3"/>
<feature type="region of interest" description="Disordered" evidence="1">
    <location>
        <begin position="239"/>
        <end position="263"/>
    </location>
</feature>